<sequence>MEQVTLKAASKIEGNDLLNRCLGGCFADCVQIPTRNDVRKWAQQMWKGAQNLQVYDINGVQFLFEFQSRKAAQHILLGDWRRQGSRLLLAWWFPKAGAFPDHKTFNWFWIRVLGLPLHLWSEKVMKEIGEKCGGWIENKEETEIKNHLRWARIRVKGPREQIPSTVEVDDGDYTFSLPVRCESPARY</sequence>
<dbReference type="Proteomes" id="UP000011115">
    <property type="component" value="Unassembled WGS sequence"/>
</dbReference>
<dbReference type="Gramene" id="PGSC0003DMT400022527">
    <property type="protein sequence ID" value="PGSC0003DMT400022527"/>
    <property type="gene ID" value="PGSC0003DMG400008733"/>
</dbReference>
<dbReference type="HOGENOM" id="CLU_1450026_0_0_1"/>
<evidence type="ECO:0000313" key="3">
    <source>
        <dbReference type="Proteomes" id="UP000011115"/>
    </source>
</evidence>
<organism evidence="2 3">
    <name type="scientific">Solanum tuberosum</name>
    <name type="common">Potato</name>
    <dbReference type="NCBI Taxonomy" id="4113"/>
    <lineage>
        <taxon>Eukaryota</taxon>
        <taxon>Viridiplantae</taxon>
        <taxon>Streptophyta</taxon>
        <taxon>Embryophyta</taxon>
        <taxon>Tracheophyta</taxon>
        <taxon>Spermatophyta</taxon>
        <taxon>Magnoliopsida</taxon>
        <taxon>eudicotyledons</taxon>
        <taxon>Gunneridae</taxon>
        <taxon>Pentapetalae</taxon>
        <taxon>asterids</taxon>
        <taxon>lamiids</taxon>
        <taxon>Solanales</taxon>
        <taxon>Solanaceae</taxon>
        <taxon>Solanoideae</taxon>
        <taxon>Solaneae</taxon>
        <taxon>Solanum</taxon>
    </lineage>
</organism>
<keyword evidence="3" id="KW-1185">Reference proteome</keyword>
<accession>M1AGV7</accession>
<evidence type="ECO:0000259" key="1">
    <source>
        <dbReference type="Pfam" id="PF14111"/>
    </source>
</evidence>
<reference evidence="2" key="2">
    <citation type="submission" date="2015-06" db="UniProtKB">
        <authorList>
            <consortium name="EnsemblPlants"/>
        </authorList>
    </citation>
    <scope>IDENTIFICATION</scope>
    <source>
        <strain evidence="2">DM1-3 516 R44</strain>
    </source>
</reference>
<proteinExistence type="predicted"/>
<dbReference type="STRING" id="4113.M1AGV7"/>
<dbReference type="PaxDb" id="4113-PGSC0003DMT400022527"/>
<dbReference type="AlphaFoldDB" id="M1AGV7"/>
<feature type="domain" description="DUF4283" evidence="1">
    <location>
        <begin position="15"/>
        <end position="96"/>
    </location>
</feature>
<dbReference type="InterPro" id="IPR025558">
    <property type="entry name" value="DUF4283"/>
</dbReference>
<dbReference type="PANTHER" id="PTHR34427:SF10">
    <property type="entry name" value="DUF4283 DOMAIN-CONTAINING PROTEIN"/>
    <property type="match status" value="1"/>
</dbReference>
<dbReference type="PANTHER" id="PTHR34427">
    <property type="entry name" value="DUF4283 DOMAIN PROTEIN"/>
    <property type="match status" value="1"/>
</dbReference>
<evidence type="ECO:0000313" key="2">
    <source>
        <dbReference type="EnsemblPlants" id="PGSC0003DMT400022527"/>
    </source>
</evidence>
<dbReference type="InParanoid" id="M1AGV7"/>
<dbReference type="Pfam" id="PF14111">
    <property type="entry name" value="DUF4283"/>
    <property type="match status" value="1"/>
</dbReference>
<protein>
    <recommendedName>
        <fullName evidence="1">DUF4283 domain-containing protein</fullName>
    </recommendedName>
</protein>
<dbReference type="OMA" id="MCIRNTE"/>
<name>M1AGV7_SOLTU</name>
<reference evidence="3" key="1">
    <citation type="journal article" date="2011" name="Nature">
        <title>Genome sequence and analysis of the tuber crop potato.</title>
        <authorList>
            <consortium name="The Potato Genome Sequencing Consortium"/>
        </authorList>
    </citation>
    <scope>NUCLEOTIDE SEQUENCE [LARGE SCALE GENOMIC DNA]</scope>
    <source>
        <strain evidence="3">cv. DM1-3 516 R44</strain>
    </source>
</reference>
<dbReference type="EnsemblPlants" id="PGSC0003DMT400022527">
    <property type="protein sequence ID" value="PGSC0003DMT400022527"/>
    <property type="gene ID" value="PGSC0003DMG400008733"/>
</dbReference>